<keyword evidence="4" id="KW-1185">Reference proteome</keyword>
<dbReference type="InterPro" id="IPR008964">
    <property type="entry name" value="Invasin/intimin_cell_adhesion"/>
</dbReference>
<dbReference type="EMBL" id="WAGX01000002">
    <property type="protein sequence ID" value="KAB1440954.1"/>
    <property type="molecule type" value="Genomic_DNA"/>
</dbReference>
<dbReference type="SUPFAM" id="SSF49373">
    <property type="entry name" value="Invasin/intimin cell-adhesion fragments"/>
    <property type="match status" value="1"/>
</dbReference>
<reference evidence="3 4" key="2">
    <citation type="submission" date="2020-02" db="EMBL/GenBank/DDBJ databases">
        <title>Candidatus Galacturonibacter soehngenii shows hetero-acetogenic catabolism of galacturonic acid but lacks a canonical carbon monoxide dehydrogenase/acetyl-CoA synthase complex.</title>
        <authorList>
            <person name="Diender M."/>
            <person name="Stouten G.R."/>
            <person name="Petersen J.F."/>
            <person name="Nielsen P.H."/>
            <person name="Dueholm M.S."/>
            <person name="Pronk J.T."/>
            <person name="Van Loosdrecht M.C.M."/>
        </authorList>
    </citation>
    <scope>NUCLEOTIDE SEQUENCE [LARGE SCALE GENOMIC DNA]</scope>
    <source>
        <strain evidence="3">GalUA</strain>
    </source>
</reference>
<reference evidence="3 4" key="1">
    <citation type="submission" date="2019-09" db="EMBL/GenBank/DDBJ databases">
        <authorList>
            <person name="Valk L.C."/>
        </authorList>
    </citation>
    <scope>NUCLEOTIDE SEQUENCE [LARGE SCALE GENOMIC DNA]</scope>
    <source>
        <strain evidence="3">GalUA</strain>
    </source>
</reference>
<dbReference type="InterPro" id="IPR030395">
    <property type="entry name" value="GP_PDE_dom"/>
</dbReference>
<dbReference type="PROSITE" id="PS51704">
    <property type="entry name" value="GP_PDE"/>
    <property type="match status" value="1"/>
</dbReference>
<dbReference type="GO" id="GO:0006629">
    <property type="term" value="P:lipid metabolic process"/>
    <property type="evidence" value="ECO:0007669"/>
    <property type="project" value="InterPro"/>
</dbReference>
<dbReference type="Proteomes" id="UP000461768">
    <property type="component" value="Unassembled WGS sequence"/>
</dbReference>
<evidence type="ECO:0000256" key="1">
    <source>
        <dbReference type="SAM" id="SignalP"/>
    </source>
</evidence>
<keyword evidence="1" id="KW-0732">Signal</keyword>
<dbReference type="PANTHER" id="PTHR46211">
    <property type="entry name" value="GLYCEROPHOSPHORYL DIESTER PHOSPHODIESTERASE"/>
    <property type="match status" value="1"/>
</dbReference>
<protein>
    <recommendedName>
        <fullName evidence="2">GP-PDE domain-containing protein</fullName>
    </recommendedName>
</protein>
<dbReference type="Pfam" id="PF03009">
    <property type="entry name" value="GDPD"/>
    <property type="match status" value="1"/>
</dbReference>
<dbReference type="SUPFAM" id="SSF51695">
    <property type="entry name" value="PLC-like phosphodiesterases"/>
    <property type="match status" value="1"/>
</dbReference>
<dbReference type="InterPro" id="IPR003343">
    <property type="entry name" value="Big_2"/>
</dbReference>
<evidence type="ECO:0000313" key="4">
    <source>
        <dbReference type="Proteomes" id="UP000461768"/>
    </source>
</evidence>
<feature type="domain" description="GP-PDE" evidence="2">
    <location>
        <begin position="109"/>
        <end position="337"/>
    </location>
</feature>
<proteinExistence type="predicted"/>
<dbReference type="GO" id="GO:0008081">
    <property type="term" value="F:phosphoric diester hydrolase activity"/>
    <property type="evidence" value="ECO:0007669"/>
    <property type="project" value="InterPro"/>
</dbReference>
<accession>A0A7V7QP02</accession>
<organism evidence="3 4">
    <name type="scientific">Candidatus Galacturonatibacter soehngenii</name>
    <dbReference type="NCBI Taxonomy" id="2307010"/>
    <lineage>
        <taxon>Bacteria</taxon>
        <taxon>Bacillati</taxon>
        <taxon>Bacillota</taxon>
        <taxon>Clostridia</taxon>
        <taxon>Lachnospirales</taxon>
        <taxon>Lachnospiraceae</taxon>
        <taxon>Candidatus Galacturonatibacter</taxon>
    </lineage>
</organism>
<evidence type="ECO:0000313" key="3">
    <source>
        <dbReference type="EMBL" id="KAB1440954.1"/>
    </source>
</evidence>
<dbReference type="OrthoDB" id="384721at2"/>
<feature type="chain" id="PRO_5031345507" description="GP-PDE domain-containing protein" evidence="1">
    <location>
        <begin position="26"/>
        <end position="337"/>
    </location>
</feature>
<dbReference type="PANTHER" id="PTHR46211:SF1">
    <property type="entry name" value="GLYCEROPHOSPHODIESTER PHOSPHODIESTERASE, CYTOPLASMIC"/>
    <property type="match status" value="1"/>
</dbReference>
<feature type="signal peptide" evidence="1">
    <location>
        <begin position="1"/>
        <end position="25"/>
    </location>
</feature>
<evidence type="ECO:0000259" key="2">
    <source>
        <dbReference type="PROSITE" id="PS51704"/>
    </source>
</evidence>
<dbReference type="AlphaFoldDB" id="A0A7V7QP02"/>
<dbReference type="Gene3D" id="3.20.20.190">
    <property type="entry name" value="Phosphatidylinositol (PI) phosphodiesterase"/>
    <property type="match status" value="1"/>
</dbReference>
<dbReference type="Pfam" id="PF02368">
    <property type="entry name" value="Big_2"/>
    <property type="match status" value="1"/>
</dbReference>
<name>A0A7V7QP02_9FIRM</name>
<sequence>MYKKITLIIAIIIMSLSMNYLSVEAASTYKTIRLGETEKLTVKTKKKIQWSSSNTNIISVDSKGNITANQIGKATIKAKTKKKTYKFIIRVKDTYSDSTMIHKSKEHKIKMIAHRGMSSLAPENTLEAIELAASYEFEIVEFDISETADGKFIVMHDSSVDRTTNGTGEISELTYEQIKSFHIDGGNGYDKWYKSVKVPSLEEALKVCKKRNLTPLIHIKQVKDTSKLLKVIKKSGFSKQAILCSSNTNILLKIKAINKKTKLMIVASRDAKKVVSFAKKNKLTGINISSKALNLEIANAIKRNKMTLYVWDVYSKKRFDRVVKYGIDGVVSDGILK</sequence>
<gene>
    <name evidence="3" type="ORF">F7O84_00275</name>
</gene>
<dbReference type="SMART" id="SM00635">
    <property type="entry name" value="BID_2"/>
    <property type="match status" value="1"/>
</dbReference>
<comment type="caution">
    <text evidence="3">The sequence shown here is derived from an EMBL/GenBank/DDBJ whole genome shotgun (WGS) entry which is preliminary data.</text>
</comment>
<dbReference type="RefSeq" id="WP_151140525.1">
    <property type="nucleotide sequence ID" value="NZ_WAGX01000002.1"/>
</dbReference>
<dbReference type="InterPro" id="IPR017946">
    <property type="entry name" value="PLC-like_Pdiesterase_TIM-brl"/>
</dbReference>
<dbReference type="Gene3D" id="2.60.40.1080">
    <property type="match status" value="1"/>
</dbReference>